<protein>
    <recommendedName>
        <fullName evidence="5">DUF4878 domain-containing protein</fullName>
    </recommendedName>
</protein>
<comment type="caution">
    <text evidence="3">The sequence shown here is derived from an EMBL/GenBank/DDBJ whole genome shotgun (WGS) entry which is preliminary data.</text>
</comment>
<keyword evidence="2" id="KW-0472">Membrane</keyword>
<keyword evidence="2" id="KW-1133">Transmembrane helix</keyword>
<evidence type="ECO:0008006" key="5">
    <source>
        <dbReference type="Google" id="ProtNLM"/>
    </source>
</evidence>
<name>A0A8J3IBV1_9CHLR</name>
<organism evidence="3 4">
    <name type="scientific">Reticulibacter mediterranei</name>
    <dbReference type="NCBI Taxonomy" id="2778369"/>
    <lineage>
        <taxon>Bacteria</taxon>
        <taxon>Bacillati</taxon>
        <taxon>Chloroflexota</taxon>
        <taxon>Ktedonobacteria</taxon>
        <taxon>Ktedonobacterales</taxon>
        <taxon>Reticulibacteraceae</taxon>
        <taxon>Reticulibacter</taxon>
    </lineage>
</organism>
<gene>
    <name evidence="3" type="ORF">KSF_025970</name>
</gene>
<evidence type="ECO:0000256" key="2">
    <source>
        <dbReference type="SAM" id="Phobius"/>
    </source>
</evidence>
<sequence length="306" mass="33002">MQIPQQPPEEEQRQASQPLYEFVTDNTLPASQEGTEQDHAASATSSENEKTTNDPASDTWATATDPNWPPPSAEAIRQGLVYPPPPSFYLNAEQEAGQPLPPPSQAPGTPGTATLPPPFALPAGYVAGRPGTEHLPPPFMPVPPSMPTPPVRKSRKWMWIVITMLAGVLVLSCGLCTWAGYMLVAPTVQDETSALSLVNNYYDTIQARNYTAAYSYLAPKGTISGLTREQFIQQAEARDTRYGPVHSYTPGQASINGNTGSNSPGSLDLSHLTITVNVTRTQLKYPVALSLEKINGTWKIVDFGGI</sequence>
<dbReference type="EMBL" id="BNJK01000001">
    <property type="protein sequence ID" value="GHO92549.1"/>
    <property type="molecule type" value="Genomic_DNA"/>
</dbReference>
<keyword evidence="2" id="KW-0812">Transmembrane</keyword>
<proteinExistence type="predicted"/>
<feature type="transmembrane region" description="Helical" evidence="2">
    <location>
        <begin position="157"/>
        <end position="184"/>
    </location>
</feature>
<dbReference type="AlphaFoldDB" id="A0A8J3IBV1"/>
<feature type="compositionally biased region" description="Polar residues" evidence="1">
    <location>
        <begin position="53"/>
        <end position="65"/>
    </location>
</feature>
<dbReference type="RefSeq" id="WP_220203375.1">
    <property type="nucleotide sequence ID" value="NZ_BNJK01000001.1"/>
</dbReference>
<dbReference type="Proteomes" id="UP000597444">
    <property type="component" value="Unassembled WGS sequence"/>
</dbReference>
<evidence type="ECO:0000256" key="1">
    <source>
        <dbReference type="SAM" id="MobiDB-lite"/>
    </source>
</evidence>
<evidence type="ECO:0000313" key="4">
    <source>
        <dbReference type="Proteomes" id="UP000597444"/>
    </source>
</evidence>
<reference evidence="3" key="1">
    <citation type="submission" date="2020-10" db="EMBL/GenBank/DDBJ databases">
        <title>Taxonomic study of unclassified bacteria belonging to the class Ktedonobacteria.</title>
        <authorList>
            <person name="Yabe S."/>
            <person name="Wang C.M."/>
            <person name="Zheng Y."/>
            <person name="Sakai Y."/>
            <person name="Cavaletti L."/>
            <person name="Monciardini P."/>
            <person name="Donadio S."/>
        </authorList>
    </citation>
    <scope>NUCLEOTIDE SEQUENCE</scope>
    <source>
        <strain evidence="3">ID150040</strain>
    </source>
</reference>
<feature type="compositionally biased region" description="Polar residues" evidence="1">
    <location>
        <begin position="24"/>
        <end position="34"/>
    </location>
</feature>
<feature type="region of interest" description="Disordered" evidence="1">
    <location>
        <begin position="1"/>
        <end position="118"/>
    </location>
</feature>
<evidence type="ECO:0000313" key="3">
    <source>
        <dbReference type="EMBL" id="GHO92549.1"/>
    </source>
</evidence>
<accession>A0A8J3IBV1</accession>
<keyword evidence="4" id="KW-1185">Reference proteome</keyword>